<evidence type="ECO:0000313" key="6">
    <source>
        <dbReference type="EMBL" id="MBG6134898.1"/>
    </source>
</evidence>
<dbReference type="GO" id="GO:0003677">
    <property type="term" value="F:DNA binding"/>
    <property type="evidence" value="ECO:0007669"/>
    <property type="project" value="UniProtKB-KW"/>
</dbReference>
<evidence type="ECO:0000259" key="5">
    <source>
        <dbReference type="PROSITE" id="PS50931"/>
    </source>
</evidence>
<proteinExistence type="inferred from homology"/>
<dbReference type="AlphaFoldDB" id="A0A8J7G737"/>
<dbReference type="GO" id="GO:0003700">
    <property type="term" value="F:DNA-binding transcription factor activity"/>
    <property type="evidence" value="ECO:0007669"/>
    <property type="project" value="InterPro"/>
</dbReference>
<dbReference type="SUPFAM" id="SSF53850">
    <property type="entry name" value="Periplasmic binding protein-like II"/>
    <property type="match status" value="1"/>
</dbReference>
<accession>A0A8J7G737</accession>
<protein>
    <submittedName>
        <fullName evidence="6">DNA-binding transcriptional LysR family regulator</fullName>
    </submittedName>
</protein>
<evidence type="ECO:0000256" key="2">
    <source>
        <dbReference type="ARBA" id="ARBA00023015"/>
    </source>
</evidence>
<gene>
    <name evidence="6" type="ORF">IW245_001092</name>
</gene>
<dbReference type="InterPro" id="IPR036388">
    <property type="entry name" value="WH-like_DNA-bd_sf"/>
</dbReference>
<comment type="similarity">
    <text evidence="1">Belongs to the LysR transcriptional regulatory family.</text>
</comment>
<keyword evidence="7" id="KW-1185">Reference proteome</keyword>
<comment type="caution">
    <text evidence="6">The sequence shown here is derived from an EMBL/GenBank/DDBJ whole genome shotgun (WGS) entry which is preliminary data.</text>
</comment>
<keyword evidence="4" id="KW-0804">Transcription</keyword>
<dbReference type="Pfam" id="PF00126">
    <property type="entry name" value="HTH_1"/>
    <property type="match status" value="1"/>
</dbReference>
<organism evidence="6 7">
    <name type="scientific">Longispora fulva</name>
    <dbReference type="NCBI Taxonomy" id="619741"/>
    <lineage>
        <taxon>Bacteria</taxon>
        <taxon>Bacillati</taxon>
        <taxon>Actinomycetota</taxon>
        <taxon>Actinomycetes</taxon>
        <taxon>Micromonosporales</taxon>
        <taxon>Micromonosporaceae</taxon>
        <taxon>Longispora</taxon>
    </lineage>
</organism>
<dbReference type="GO" id="GO:0032993">
    <property type="term" value="C:protein-DNA complex"/>
    <property type="evidence" value="ECO:0007669"/>
    <property type="project" value="TreeGrafter"/>
</dbReference>
<dbReference type="PROSITE" id="PS50931">
    <property type="entry name" value="HTH_LYSR"/>
    <property type="match status" value="1"/>
</dbReference>
<dbReference type="InterPro" id="IPR000847">
    <property type="entry name" value="LysR_HTH_N"/>
</dbReference>
<dbReference type="Proteomes" id="UP000622552">
    <property type="component" value="Unassembled WGS sequence"/>
</dbReference>
<dbReference type="Pfam" id="PF03466">
    <property type="entry name" value="LysR_substrate"/>
    <property type="match status" value="1"/>
</dbReference>
<dbReference type="PANTHER" id="PTHR30346">
    <property type="entry name" value="TRANSCRIPTIONAL DUAL REGULATOR HCAR-RELATED"/>
    <property type="match status" value="1"/>
</dbReference>
<dbReference type="PRINTS" id="PR00039">
    <property type="entry name" value="HTHLYSR"/>
</dbReference>
<feature type="domain" description="HTH lysR-type" evidence="5">
    <location>
        <begin position="3"/>
        <end position="60"/>
    </location>
</feature>
<evidence type="ECO:0000256" key="3">
    <source>
        <dbReference type="ARBA" id="ARBA00023125"/>
    </source>
</evidence>
<dbReference type="EMBL" id="JADOUF010000001">
    <property type="protein sequence ID" value="MBG6134898.1"/>
    <property type="molecule type" value="Genomic_DNA"/>
</dbReference>
<sequence length="325" mass="34975">MELDLRHLRVLCQVAESGSVSRAAVALGVSQPALTAKLGRIETALGGRLFERGPQGVEPTALGHFVLRRARGILSEMGELVAGGRTENVGALRFGALRSSFIGALLGRLQQDLPARDVSTRVDSSGVVVAQLLANDLVDVVVIGAHKSHLPPCPPGVVERVIVDPEPLYVVLAAEHRMACLDMIDLADLAKDWWIGPPGGDDGSLAVFREACERAGFTPRLRYTNLEATDAEQLVATGQGAMMCVPTYPGRREVVVLPLAGQPILGHRVLRWRPEAVSAAEVDVIHQATIDVYVDAVRRNTATLPWWDRHPETHPVLWAPVPAGV</sequence>
<dbReference type="InterPro" id="IPR036390">
    <property type="entry name" value="WH_DNA-bd_sf"/>
</dbReference>
<dbReference type="PANTHER" id="PTHR30346:SF30">
    <property type="entry name" value="SMALL NEUTRAL PROTEASE REGULATORY PROTEIN"/>
    <property type="match status" value="1"/>
</dbReference>
<dbReference type="RefSeq" id="WP_197002079.1">
    <property type="nucleotide sequence ID" value="NZ_BONS01000004.1"/>
</dbReference>
<name>A0A8J7G737_9ACTN</name>
<dbReference type="SUPFAM" id="SSF46785">
    <property type="entry name" value="Winged helix' DNA-binding domain"/>
    <property type="match status" value="1"/>
</dbReference>
<reference evidence="6" key="1">
    <citation type="submission" date="2020-11" db="EMBL/GenBank/DDBJ databases">
        <title>Sequencing the genomes of 1000 actinobacteria strains.</title>
        <authorList>
            <person name="Klenk H.-P."/>
        </authorList>
    </citation>
    <scope>NUCLEOTIDE SEQUENCE</scope>
    <source>
        <strain evidence="6">DSM 45356</strain>
    </source>
</reference>
<keyword evidence="2" id="KW-0805">Transcription regulation</keyword>
<evidence type="ECO:0000313" key="7">
    <source>
        <dbReference type="Proteomes" id="UP000622552"/>
    </source>
</evidence>
<evidence type="ECO:0000256" key="1">
    <source>
        <dbReference type="ARBA" id="ARBA00009437"/>
    </source>
</evidence>
<dbReference type="Gene3D" id="3.40.190.10">
    <property type="entry name" value="Periplasmic binding protein-like II"/>
    <property type="match status" value="2"/>
</dbReference>
<evidence type="ECO:0000256" key="4">
    <source>
        <dbReference type="ARBA" id="ARBA00023163"/>
    </source>
</evidence>
<keyword evidence="3 6" id="KW-0238">DNA-binding</keyword>
<dbReference type="InterPro" id="IPR005119">
    <property type="entry name" value="LysR_subst-bd"/>
</dbReference>
<dbReference type="Gene3D" id="1.10.10.10">
    <property type="entry name" value="Winged helix-like DNA-binding domain superfamily/Winged helix DNA-binding domain"/>
    <property type="match status" value="1"/>
</dbReference>